<dbReference type="STRING" id="536979.SAMN04488055_4201"/>
<dbReference type="GO" id="GO:0005886">
    <property type="term" value="C:plasma membrane"/>
    <property type="evidence" value="ECO:0007669"/>
    <property type="project" value="UniProtKB-SubCell"/>
</dbReference>
<keyword evidence="4 12" id="KW-0812">Transmembrane</keyword>
<keyword evidence="7" id="KW-0143">Chaperone</keyword>
<proteinExistence type="inferred from homology"/>
<dbReference type="AlphaFoldDB" id="A0A1N6JN51"/>
<dbReference type="SUPFAM" id="SSF54534">
    <property type="entry name" value="FKBP-like"/>
    <property type="match status" value="1"/>
</dbReference>
<dbReference type="Pfam" id="PF13616">
    <property type="entry name" value="Rotamase_3"/>
    <property type="match status" value="1"/>
</dbReference>
<dbReference type="PROSITE" id="PS50198">
    <property type="entry name" value="PPIC_PPIASE_2"/>
    <property type="match status" value="1"/>
</dbReference>
<evidence type="ECO:0000256" key="10">
    <source>
        <dbReference type="ARBA" id="ARBA00042775"/>
    </source>
</evidence>
<evidence type="ECO:0000256" key="7">
    <source>
        <dbReference type="ARBA" id="ARBA00023186"/>
    </source>
</evidence>
<keyword evidence="11 14" id="KW-0413">Isomerase</keyword>
<sequence>MSVIQKIRDKYAVAIIVVICVAIVSFLLQDVFFGKSSMFSQSTTAGKVNGEELDYREYLRRIDVAQNQARQQLQGATLGDEDQQRIREQVWNEFIREQIMTAQYNELGIEVTTAEIADQINGKNPNPLVLQNFSDPQTGQFDRSILDRVRENARQDQTGQLSAQLVQFDNMIAEYQKNLKYITLVHQGIYYPKWLSQMQTAENAQTANISYVQVPYATISDSTIKVTDAELNKYIQDNKVRFEVPESRRVEYVSFDALPSAADSAAAMSELVKLRAEMDTTPDIAGFIKLNSELPYYDGFASRSTIQVPGKDSILDIPVGTVYGPYQDNNLVVYAKMIARKTMPDTAKIRQIFIAVQPGLTDSAAKHRADSLESAIKGGADIAALALQFSDDPNSKQTGGEYTLTPSGYFAPELQLVKDFAFEGTTGAIKTVKLPIGYVVVKITEQKNFGPALKIAYLAKRVDASSTTSSEALGRANDFATANQDQKTFEKTVQEKGLNKRIADNISPMDFVLPGLGSSREIVSWAYKAKKGDVSPVFTLEDKFVVGVLTGAREKGTAPLSEVRPMVEAEVKKDKKAEQIIAKLKEPATIEAAASATNQPVLTAEGVSFAQPFIASIGYEPRVSGAAFNKAWGTAKASAPIKGNTGVFVIKVSSFVPAPQPAMDYAQQRQAYEQSLKQFADQQLFEALKKKSNITDNRATFFPGN</sequence>
<dbReference type="OrthoDB" id="9812372at2"/>
<keyword evidence="5 12" id="KW-1133">Transmembrane helix</keyword>
<keyword evidence="3" id="KW-0997">Cell inner membrane</keyword>
<organism evidence="14 15">
    <name type="scientific">Chitinophaga niabensis</name>
    <dbReference type="NCBI Taxonomy" id="536979"/>
    <lineage>
        <taxon>Bacteria</taxon>
        <taxon>Pseudomonadati</taxon>
        <taxon>Bacteroidota</taxon>
        <taxon>Chitinophagia</taxon>
        <taxon>Chitinophagales</taxon>
        <taxon>Chitinophagaceae</taxon>
        <taxon>Chitinophaga</taxon>
    </lineage>
</organism>
<evidence type="ECO:0000256" key="4">
    <source>
        <dbReference type="ARBA" id="ARBA00022692"/>
    </source>
</evidence>
<evidence type="ECO:0000256" key="3">
    <source>
        <dbReference type="ARBA" id="ARBA00022519"/>
    </source>
</evidence>
<dbReference type="InterPro" id="IPR000297">
    <property type="entry name" value="PPIase_PpiC"/>
</dbReference>
<dbReference type="EMBL" id="FSRA01000002">
    <property type="protein sequence ID" value="SIO45772.1"/>
    <property type="molecule type" value="Genomic_DNA"/>
</dbReference>
<dbReference type="InterPro" id="IPR046357">
    <property type="entry name" value="PPIase_dom_sf"/>
</dbReference>
<dbReference type="Proteomes" id="UP000185003">
    <property type="component" value="Unassembled WGS sequence"/>
</dbReference>
<keyword evidence="2" id="KW-1003">Cell membrane</keyword>
<evidence type="ECO:0000256" key="1">
    <source>
        <dbReference type="ARBA" id="ARBA00004382"/>
    </source>
</evidence>
<evidence type="ECO:0000256" key="6">
    <source>
        <dbReference type="ARBA" id="ARBA00023136"/>
    </source>
</evidence>
<comment type="subcellular location">
    <subcellularLocation>
        <location evidence="1">Cell inner membrane</location>
        <topology evidence="1">Single-pass type II membrane protein</topology>
        <orientation evidence="1">Periplasmic side</orientation>
    </subcellularLocation>
</comment>
<gene>
    <name evidence="14" type="ORF">SAMN04488055_4201</name>
</gene>
<evidence type="ECO:0000313" key="14">
    <source>
        <dbReference type="EMBL" id="SIO45772.1"/>
    </source>
</evidence>
<dbReference type="InterPro" id="IPR052029">
    <property type="entry name" value="PpiD_chaperone"/>
</dbReference>
<feature type="domain" description="PpiC" evidence="13">
    <location>
        <begin position="344"/>
        <end position="445"/>
    </location>
</feature>
<evidence type="ECO:0000256" key="9">
    <source>
        <dbReference type="ARBA" id="ARBA00040743"/>
    </source>
</evidence>
<dbReference type="Pfam" id="PF13623">
    <property type="entry name" value="SurA_N_2"/>
    <property type="match status" value="1"/>
</dbReference>
<evidence type="ECO:0000256" key="5">
    <source>
        <dbReference type="ARBA" id="ARBA00022989"/>
    </source>
</evidence>
<dbReference type="SUPFAM" id="SSF109998">
    <property type="entry name" value="Triger factor/SurA peptide-binding domain-like"/>
    <property type="match status" value="1"/>
</dbReference>
<evidence type="ECO:0000256" key="8">
    <source>
        <dbReference type="ARBA" id="ARBA00038408"/>
    </source>
</evidence>
<name>A0A1N6JN51_9BACT</name>
<comment type="similarity">
    <text evidence="8">Belongs to the PpiD chaperone family.</text>
</comment>
<dbReference type="GO" id="GO:0003755">
    <property type="term" value="F:peptidyl-prolyl cis-trans isomerase activity"/>
    <property type="evidence" value="ECO:0007669"/>
    <property type="project" value="UniProtKB-KW"/>
</dbReference>
<keyword evidence="15" id="KW-1185">Reference proteome</keyword>
<evidence type="ECO:0000259" key="13">
    <source>
        <dbReference type="PROSITE" id="PS50198"/>
    </source>
</evidence>
<accession>A0A1N6JN51</accession>
<feature type="transmembrane region" description="Helical" evidence="12">
    <location>
        <begin position="12"/>
        <end position="33"/>
    </location>
</feature>
<dbReference type="Gene3D" id="3.10.50.40">
    <property type="match status" value="1"/>
</dbReference>
<dbReference type="RefSeq" id="WP_074241567.1">
    <property type="nucleotide sequence ID" value="NZ_FSRA01000002.1"/>
</dbReference>
<evidence type="ECO:0000256" key="12">
    <source>
        <dbReference type="SAM" id="Phobius"/>
    </source>
</evidence>
<evidence type="ECO:0000256" key="11">
    <source>
        <dbReference type="PROSITE-ProRule" id="PRU00278"/>
    </source>
</evidence>
<keyword evidence="11" id="KW-0697">Rotamase</keyword>
<protein>
    <recommendedName>
        <fullName evidence="9">Periplasmic chaperone PpiD</fullName>
    </recommendedName>
    <alternativeName>
        <fullName evidence="10">Periplasmic folding chaperone</fullName>
    </alternativeName>
</protein>
<evidence type="ECO:0000256" key="2">
    <source>
        <dbReference type="ARBA" id="ARBA00022475"/>
    </source>
</evidence>
<reference evidence="14 15" key="1">
    <citation type="submission" date="2016-11" db="EMBL/GenBank/DDBJ databases">
        <authorList>
            <person name="Jaros S."/>
            <person name="Januszkiewicz K."/>
            <person name="Wedrychowicz H."/>
        </authorList>
    </citation>
    <scope>NUCLEOTIDE SEQUENCE [LARGE SCALE GENOMIC DNA]</scope>
    <source>
        <strain evidence="14 15">DSM 24787</strain>
    </source>
</reference>
<dbReference type="PANTHER" id="PTHR47529">
    <property type="entry name" value="PEPTIDYL-PROLYL CIS-TRANS ISOMERASE D"/>
    <property type="match status" value="1"/>
</dbReference>
<keyword evidence="6 12" id="KW-0472">Membrane</keyword>
<dbReference type="PANTHER" id="PTHR47529:SF1">
    <property type="entry name" value="PERIPLASMIC CHAPERONE PPID"/>
    <property type="match status" value="1"/>
</dbReference>
<evidence type="ECO:0000313" key="15">
    <source>
        <dbReference type="Proteomes" id="UP000185003"/>
    </source>
</evidence>
<dbReference type="InterPro" id="IPR027304">
    <property type="entry name" value="Trigger_fact/SurA_dom_sf"/>
</dbReference>